<evidence type="ECO:0000313" key="8">
    <source>
        <dbReference type="Proteomes" id="UP000244140"/>
    </source>
</evidence>
<reference evidence="5 9" key="2">
    <citation type="submission" date="2020-08" db="EMBL/GenBank/DDBJ databases">
        <title>Enterococcus faecalis SF28073 genome assembly.</title>
        <authorList>
            <person name="Duerkop B.A."/>
            <person name="Johnson C.N."/>
        </authorList>
    </citation>
    <scope>NUCLEOTIDE SEQUENCE [LARGE SCALE GENOMIC DNA]</scope>
    <source>
        <strain evidence="5 9">SF28073</strain>
    </source>
</reference>
<evidence type="ECO:0000313" key="9">
    <source>
        <dbReference type="Proteomes" id="UP000516122"/>
    </source>
</evidence>
<dbReference type="GO" id="GO:0008080">
    <property type="term" value="F:N-acetyltransferase activity"/>
    <property type="evidence" value="ECO:0007669"/>
    <property type="project" value="InterPro"/>
</dbReference>
<evidence type="ECO:0000313" key="5">
    <source>
        <dbReference type="EMBL" id="QNP38286.1"/>
    </source>
</evidence>
<proteinExistence type="predicted"/>
<gene>
    <name evidence="4" type="ORF">DAI13_08020</name>
    <name evidence="5" type="ORF">H9Q64_03000</name>
    <name evidence="7" type="ORF">P0083_07825</name>
    <name evidence="6" type="ORF">P0D81_09160</name>
    <name evidence="3" type="ORF">P0E79_01650</name>
</gene>
<feature type="domain" description="N-acetyltransferase" evidence="2">
    <location>
        <begin position="15"/>
        <end position="166"/>
    </location>
</feature>
<dbReference type="EMBL" id="JAREWH010000001">
    <property type="protein sequence ID" value="MDN3191195.1"/>
    <property type="molecule type" value="Genomic_DNA"/>
</dbReference>
<evidence type="ECO:0000313" key="4">
    <source>
        <dbReference type="EMBL" id="PTN77697.1"/>
    </source>
</evidence>
<reference evidence="3" key="6">
    <citation type="submission" date="2023-03" db="EMBL/GenBank/DDBJ databases">
        <authorList>
            <person name="Zajac M."/>
            <person name="Kwit R."/>
            <person name="Wasyl D."/>
        </authorList>
    </citation>
    <scope>NUCLEOTIDE SEQUENCE</scope>
    <source>
        <strain evidence="3">691B_2</strain>
    </source>
</reference>
<sequence length="166" mass="19451">MLCKQKGGCKLKEFTIIREKNADKKTQAAQEVLFNLPEWFGLEKETRKYIDIASTLPMWVAKDVENKILGFITLSETSKDTVEIHCMAVKKRYHRKGIGKLLIESVETYSKNNYFFIQVKTVDEGNYSVYDHTIRFYESLGFKRLEVFPTLWDAWNPCLILIKQLI</sequence>
<dbReference type="EMBL" id="CP119528">
    <property type="protein sequence ID" value="WER44165.1"/>
    <property type="molecule type" value="Genomic_DNA"/>
</dbReference>
<evidence type="ECO:0000313" key="7">
    <source>
        <dbReference type="EMBL" id="WER44165.1"/>
    </source>
</evidence>
<keyword evidence="1 5" id="KW-0808">Transferase</keyword>
<dbReference type="PANTHER" id="PTHR13947:SF37">
    <property type="entry name" value="LD18367P"/>
    <property type="match status" value="1"/>
</dbReference>
<dbReference type="AlphaFoldDB" id="A0A1Y0M058"/>
<organism evidence="5 9">
    <name type="scientific">Enterococcus faecalis</name>
    <name type="common">Streptococcus faecalis</name>
    <dbReference type="NCBI Taxonomy" id="1351"/>
    <lineage>
        <taxon>Bacteria</taxon>
        <taxon>Bacillati</taxon>
        <taxon>Bacillota</taxon>
        <taxon>Bacilli</taxon>
        <taxon>Lactobacillales</taxon>
        <taxon>Enterococcaceae</taxon>
        <taxon>Enterococcus</taxon>
    </lineage>
</organism>
<dbReference type="InterPro" id="IPR050769">
    <property type="entry name" value="NAT_camello-type"/>
</dbReference>
<dbReference type="Proteomes" id="UP000244140">
    <property type="component" value="Unassembled WGS sequence"/>
</dbReference>
<dbReference type="CDD" id="cd04301">
    <property type="entry name" value="NAT_SF"/>
    <property type="match status" value="1"/>
</dbReference>
<evidence type="ECO:0000313" key="6">
    <source>
        <dbReference type="EMBL" id="WEH21247.1"/>
    </source>
</evidence>
<dbReference type="InterPro" id="IPR000182">
    <property type="entry name" value="GNAT_dom"/>
</dbReference>
<evidence type="ECO:0000313" key="3">
    <source>
        <dbReference type="EMBL" id="MDN3191195.1"/>
    </source>
</evidence>
<dbReference type="Proteomes" id="UP000516122">
    <property type="component" value="Chromosome"/>
</dbReference>
<reference evidence="3" key="3">
    <citation type="journal article" date="2023" name="Pathogens">
        <title>Prevalence of Enterococcus spp. and the Whole-Genome Characteristics of Enterococcus faecium and Enterococcus faecalis Strains Isolated from Free-Living Birds in Poland.</title>
        <authorList>
            <person name="Kwit R."/>
            <person name="Zajac M."/>
            <person name="Smialowska-Weglinska A."/>
            <person name="Skarzynska M."/>
            <person name="Bomba A."/>
            <person name="Lalak A."/>
            <person name="Skrzypiec E."/>
            <person name="Wojdat D."/>
            <person name="Koza W."/>
            <person name="Mikos-Wojewoda E."/>
            <person name="Pasim P."/>
            <person name="Skora M."/>
            <person name="Polak M."/>
            <person name="Wiacek J."/>
            <person name="Wasyl D."/>
        </authorList>
    </citation>
    <scope>NUCLEOTIDE SEQUENCE</scope>
    <source>
        <strain evidence="3">691B_2</strain>
    </source>
</reference>
<dbReference type="EMBL" id="CP060804">
    <property type="protein sequence ID" value="QNP38286.1"/>
    <property type="molecule type" value="Genomic_DNA"/>
</dbReference>
<dbReference type="EMBL" id="CP119159">
    <property type="protein sequence ID" value="WEH21247.1"/>
    <property type="molecule type" value="Genomic_DNA"/>
</dbReference>
<dbReference type="SMR" id="A0A1Y0M058"/>
<evidence type="ECO:0000313" key="10">
    <source>
        <dbReference type="Proteomes" id="UP001221642"/>
    </source>
</evidence>
<reference evidence="4 8" key="1">
    <citation type="submission" date="2018-04" db="EMBL/GenBank/DDBJ databases">
        <authorList>
            <person name="Van Tyne D."/>
        </authorList>
    </citation>
    <scope>NUCLEOTIDE SEQUENCE [LARGE SCALE GENOMIC DNA]</scope>
    <source>
        <strain evidence="4 8">B2535</strain>
    </source>
</reference>
<evidence type="ECO:0000259" key="2">
    <source>
        <dbReference type="PROSITE" id="PS51186"/>
    </source>
</evidence>
<evidence type="ECO:0000256" key="1">
    <source>
        <dbReference type="ARBA" id="ARBA00022679"/>
    </source>
</evidence>
<dbReference type="Proteomes" id="UP001221642">
    <property type="component" value="Chromosome"/>
</dbReference>
<dbReference type="EMBL" id="PZZH01000001">
    <property type="protein sequence ID" value="PTN77697.1"/>
    <property type="molecule type" value="Genomic_DNA"/>
</dbReference>
<dbReference type="SUPFAM" id="SSF55729">
    <property type="entry name" value="Acyl-CoA N-acyltransferases (Nat)"/>
    <property type="match status" value="1"/>
</dbReference>
<reference evidence="7 11" key="5">
    <citation type="submission" date="2023-03" db="EMBL/GenBank/DDBJ databases">
        <title>Complete genome sequence of an Enterococcus faecalis urinary isolate.</title>
        <authorList>
            <person name="Brauer A.L."/>
            <person name="Armbruster C.E."/>
        </authorList>
    </citation>
    <scope>NUCLEOTIDE SEQUENCE [LARGE SCALE GENOMIC DNA]</scope>
    <source>
        <strain evidence="7 11">3143</strain>
    </source>
</reference>
<dbReference type="Pfam" id="PF13508">
    <property type="entry name" value="Acetyltransf_7"/>
    <property type="match status" value="1"/>
</dbReference>
<dbReference type="PANTHER" id="PTHR13947">
    <property type="entry name" value="GNAT FAMILY N-ACETYLTRANSFERASE"/>
    <property type="match status" value="1"/>
</dbReference>
<dbReference type="RefSeq" id="WP_002382331.1">
    <property type="nucleotide sequence ID" value="NZ_AP027136.1"/>
</dbReference>
<dbReference type="EC" id="2.3.1.-" evidence="3"/>
<dbReference type="InterPro" id="IPR016181">
    <property type="entry name" value="Acyl_CoA_acyltransferase"/>
</dbReference>
<dbReference type="Gene3D" id="3.40.630.30">
    <property type="match status" value="1"/>
</dbReference>
<name>A0A1Y0M058_ENTFL</name>
<protein>
    <submittedName>
        <fullName evidence="4 5">N-acetyltransferase</fullName>
        <ecNumber evidence="3">2.3.1.-</ecNumber>
    </submittedName>
</protein>
<dbReference type="Proteomes" id="UP001173174">
    <property type="component" value="Unassembled WGS sequence"/>
</dbReference>
<evidence type="ECO:0000313" key="11">
    <source>
        <dbReference type="Proteomes" id="UP001222182"/>
    </source>
</evidence>
<dbReference type="Proteomes" id="UP001222182">
    <property type="component" value="Chromosome"/>
</dbReference>
<keyword evidence="3" id="KW-0012">Acyltransferase</keyword>
<dbReference type="PROSITE" id="PS51186">
    <property type="entry name" value="GNAT"/>
    <property type="match status" value="1"/>
</dbReference>
<accession>A0A1Y0M058</accession>
<reference evidence="6 10" key="4">
    <citation type="submission" date="2023-02" db="EMBL/GenBank/DDBJ databases">
        <title>Results of the 2020 Genomic Proficiency Test for the network of European Union Reference Laboratory for Antimicrobial Resistance assessing whole genome sequencing capacities.</title>
        <authorList>
            <person name="Hoffmann M."/>
            <person name="Luo Y."/>
            <person name="Sorensen L.H."/>
            <person name="Pedersen S.K."/>
            <person name="Hendriksen R.S."/>
        </authorList>
    </citation>
    <scope>NUCLEOTIDE SEQUENCE [LARGE SCALE GENOMIC DNA]</scope>
    <source>
        <strain evidence="6 10">GENOMIC22-006</strain>
    </source>
</reference>